<dbReference type="InterPro" id="IPR053143">
    <property type="entry name" value="Arylsulfate_ST"/>
</dbReference>
<name>A0ABP9KBE3_9ACTN</name>
<dbReference type="InterPro" id="IPR011047">
    <property type="entry name" value="Quinoprotein_ADH-like_sf"/>
</dbReference>
<dbReference type="Pfam" id="PF14269">
    <property type="entry name" value="Arylsulfotran_2"/>
    <property type="match status" value="1"/>
</dbReference>
<dbReference type="SUPFAM" id="SSF50998">
    <property type="entry name" value="Quinoprotein alcohol dehydrogenase-like"/>
    <property type="match status" value="1"/>
</dbReference>
<keyword evidence="3" id="KW-1185">Reference proteome</keyword>
<dbReference type="Gene3D" id="2.130.10.10">
    <property type="entry name" value="YVTN repeat-like/Quinoprotein amine dehydrogenase"/>
    <property type="match status" value="1"/>
</dbReference>
<dbReference type="EMBL" id="BAABKC010000037">
    <property type="protein sequence ID" value="GAA5053198.1"/>
    <property type="molecule type" value="Genomic_DNA"/>
</dbReference>
<sequence>MTTTPVDQNTLRRRGTGLRAHDPARSYGGHTLYTPIAGDGEVYLIDSDGEIAHEWKLAHPPGRHAHLLPDGTLFYQGKQTDTEPLFPIWDVYHGGILQLVAPDGSVLREARHPYHHHDASLLANGNLIILAVEPVPPAFAARIPGGIPGSEAPDGRIWGDVVYEMTWSGEIVWRWASFEHLTPEETPLNRHFAREHWPMANTVNELRDGSVMVGFRSASTAVVIDRATSRVTWRLGPDVLAQQHYPHELDGGTVLVFDNGSYRDDTSVPYSRVIEIDRATREIVWSYEDNPPQNFYSPYMSSAQRLPNGNTFVAEGSFGRLFEVTPDGDVVWEYVVPQFGAFANGTGMESSRGAQNAVFRAYRYGPEHTSWLASARKR</sequence>
<organism evidence="2 3">
    <name type="scientific">Streptomyces similanensis</name>
    <dbReference type="NCBI Taxonomy" id="1274988"/>
    <lineage>
        <taxon>Bacteria</taxon>
        <taxon>Bacillati</taxon>
        <taxon>Actinomycetota</taxon>
        <taxon>Actinomycetes</taxon>
        <taxon>Kitasatosporales</taxon>
        <taxon>Streptomycetaceae</taxon>
        <taxon>Streptomyces</taxon>
    </lineage>
</organism>
<dbReference type="InterPro" id="IPR015943">
    <property type="entry name" value="WD40/YVTN_repeat-like_dom_sf"/>
</dbReference>
<dbReference type="RefSeq" id="WP_176147408.1">
    <property type="nucleotide sequence ID" value="NZ_BAABKC010000037.1"/>
</dbReference>
<comment type="caution">
    <text evidence="2">The sequence shown here is derived from an EMBL/GenBank/DDBJ whole genome shotgun (WGS) entry which is preliminary data.</text>
</comment>
<evidence type="ECO:0000313" key="2">
    <source>
        <dbReference type="EMBL" id="GAA5053198.1"/>
    </source>
</evidence>
<dbReference type="InterPro" id="IPR039535">
    <property type="entry name" value="ASST-like"/>
</dbReference>
<reference evidence="3" key="1">
    <citation type="journal article" date="2019" name="Int. J. Syst. Evol. Microbiol.">
        <title>The Global Catalogue of Microorganisms (GCM) 10K type strain sequencing project: providing services to taxonomists for standard genome sequencing and annotation.</title>
        <authorList>
            <consortium name="The Broad Institute Genomics Platform"/>
            <consortium name="The Broad Institute Genome Sequencing Center for Infectious Disease"/>
            <person name="Wu L."/>
            <person name="Ma J."/>
        </authorList>
    </citation>
    <scope>NUCLEOTIDE SEQUENCE [LARGE SCALE GENOMIC DNA]</scope>
    <source>
        <strain evidence="3">JCM 18410</strain>
    </source>
</reference>
<evidence type="ECO:0000256" key="1">
    <source>
        <dbReference type="SAM" id="MobiDB-lite"/>
    </source>
</evidence>
<protein>
    <submittedName>
        <fullName evidence="2">Aryl-sulfate sulfotransferase</fullName>
    </submittedName>
</protein>
<dbReference type="Proteomes" id="UP001500124">
    <property type="component" value="Unassembled WGS sequence"/>
</dbReference>
<proteinExistence type="predicted"/>
<accession>A0ABP9KBE3</accession>
<dbReference type="PANTHER" id="PTHR35340">
    <property type="entry name" value="PQQ ENZYME REPEAT PROTEIN-RELATED"/>
    <property type="match status" value="1"/>
</dbReference>
<gene>
    <name evidence="2" type="ORF">GCM10023336_23200</name>
</gene>
<feature type="region of interest" description="Disordered" evidence="1">
    <location>
        <begin position="1"/>
        <end position="24"/>
    </location>
</feature>
<dbReference type="PANTHER" id="PTHR35340:SF5">
    <property type="entry name" value="ASST-DOMAIN-CONTAINING PROTEIN"/>
    <property type="match status" value="1"/>
</dbReference>
<evidence type="ECO:0000313" key="3">
    <source>
        <dbReference type="Proteomes" id="UP001500124"/>
    </source>
</evidence>